<evidence type="ECO:0008006" key="5">
    <source>
        <dbReference type="Google" id="ProtNLM"/>
    </source>
</evidence>
<dbReference type="InterPro" id="IPR015421">
    <property type="entry name" value="PyrdxlP-dep_Trfase_major"/>
</dbReference>
<dbReference type="Pfam" id="PF01041">
    <property type="entry name" value="DegT_DnrJ_EryC1"/>
    <property type="match status" value="1"/>
</dbReference>
<dbReference type="EnsemblProtists" id="EKX32168">
    <property type="protein sequence ID" value="EKX32168"/>
    <property type="gene ID" value="GUITHDRAFT_166756"/>
</dbReference>
<dbReference type="eggNOG" id="ENOG502RN8Q">
    <property type="taxonomic scope" value="Eukaryota"/>
</dbReference>
<dbReference type="RefSeq" id="XP_005819148.1">
    <property type="nucleotide sequence ID" value="XM_005819091.1"/>
</dbReference>
<dbReference type="GeneID" id="17288902"/>
<feature type="region of interest" description="Disordered" evidence="1">
    <location>
        <begin position="390"/>
        <end position="437"/>
    </location>
</feature>
<reference evidence="4" key="2">
    <citation type="submission" date="2012-11" db="EMBL/GenBank/DDBJ databases">
        <authorList>
            <person name="Kuo A."/>
            <person name="Curtis B.A."/>
            <person name="Tanifuji G."/>
            <person name="Burki F."/>
            <person name="Gruber A."/>
            <person name="Irimia M."/>
            <person name="Maruyama S."/>
            <person name="Arias M.C."/>
            <person name="Ball S.G."/>
            <person name="Gile G.H."/>
            <person name="Hirakawa Y."/>
            <person name="Hopkins J.F."/>
            <person name="Rensing S.A."/>
            <person name="Schmutz J."/>
            <person name="Symeonidi A."/>
            <person name="Elias M."/>
            <person name="Eveleigh R.J."/>
            <person name="Herman E.K."/>
            <person name="Klute M.J."/>
            <person name="Nakayama T."/>
            <person name="Obornik M."/>
            <person name="Reyes-Prieto A."/>
            <person name="Armbrust E.V."/>
            <person name="Aves S.J."/>
            <person name="Beiko R.G."/>
            <person name="Coutinho P."/>
            <person name="Dacks J.B."/>
            <person name="Durnford D.G."/>
            <person name="Fast N.M."/>
            <person name="Green B.R."/>
            <person name="Grisdale C."/>
            <person name="Hempe F."/>
            <person name="Henrissat B."/>
            <person name="Hoppner M.P."/>
            <person name="Ishida K.-I."/>
            <person name="Kim E."/>
            <person name="Koreny L."/>
            <person name="Kroth P.G."/>
            <person name="Liu Y."/>
            <person name="Malik S.-B."/>
            <person name="Maier U.G."/>
            <person name="McRose D."/>
            <person name="Mock T."/>
            <person name="Neilson J.A."/>
            <person name="Onodera N.T."/>
            <person name="Poole A.M."/>
            <person name="Pritham E.J."/>
            <person name="Richards T.A."/>
            <person name="Rocap G."/>
            <person name="Roy S.W."/>
            <person name="Sarai C."/>
            <person name="Schaack S."/>
            <person name="Shirato S."/>
            <person name="Slamovits C.H."/>
            <person name="Spencer D.F."/>
            <person name="Suzuki S."/>
            <person name="Worden A.Z."/>
            <person name="Zauner S."/>
            <person name="Barry K."/>
            <person name="Bell C."/>
            <person name="Bharti A.K."/>
            <person name="Crow J.A."/>
            <person name="Grimwood J."/>
            <person name="Kramer R."/>
            <person name="Lindquist E."/>
            <person name="Lucas S."/>
            <person name="Salamov A."/>
            <person name="McFadden G.I."/>
            <person name="Lane C.E."/>
            <person name="Keeling P.J."/>
            <person name="Gray M.W."/>
            <person name="Grigoriev I.V."/>
            <person name="Archibald J.M."/>
        </authorList>
    </citation>
    <scope>NUCLEOTIDE SEQUENCE</scope>
    <source>
        <strain evidence="4">CCMP2712</strain>
    </source>
</reference>
<dbReference type="GO" id="GO:0030170">
    <property type="term" value="F:pyridoxal phosphate binding"/>
    <property type="evidence" value="ECO:0007669"/>
    <property type="project" value="TreeGrafter"/>
</dbReference>
<keyword evidence="4" id="KW-1185">Reference proteome</keyword>
<dbReference type="STRING" id="905079.L1I7D6"/>
<dbReference type="GO" id="GO:0000271">
    <property type="term" value="P:polysaccharide biosynthetic process"/>
    <property type="evidence" value="ECO:0007669"/>
    <property type="project" value="TreeGrafter"/>
</dbReference>
<name>L1I7D6_GUITC</name>
<dbReference type="Gene3D" id="3.40.640.10">
    <property type="entry name" value="Type I PLP-dependent aspartate aminotransferase-like (Major domain)"/>
    <property type="match status" value="1"/>
</dbReference>
<feature type="compositionally biased region" description="Acidic residues" evidence="1">
    <location>
        <begin position="425"/>
        <end position="436"/>
    </location>
</feature>
<dbReference type="InterPro" id="IPR015422">
    <property type="entry name" value="PyrdxlP-dep_Trfase_small"/>
</dbReference>
<dbReference type="KEGG" id="gtt:GUITHDRAFT_166756"/>
<dbReference type="AlphaFoldDB" id="L1I7D6"/>
<organism evidence="2">
    <name type="scientific">Guillardia theta (strain CCMP2712)</name>
    <name type="common">Cryptophyte</name>
    <dbReference type="NCBI Taxonomy" id="905079"/>
    <lineage>
        <taxon>Eukaryota</taxon>
        <taxon>Cryptophyceae</taxon>
        <taxon>Pyrenomonadales</taxon>
        <taxon>Geminigeraceae</taxon>
        <taxon>Guillardia</taxon>
    </lineage>
</organism>
<dbReference type="SUPFAM" id="SSF53383">
    <property type="entry name" value="PLP-dependent transferases"/>
    <property type="match status" value="1"/>
</dbReference>
<gene>
    <name evidence="2" type="ORF">GUITHDRAFT_166756</name>
</gene>
<dbReference type="EMBL" id="JH993207">
    <property type="protein sequence ID" value="EKX32168.1"/>
    <property type="molecule type" value="Genomic_DNA"/>
</dbReference>
<protein>
    <recommendedName>
        <fullName evidence="5">Aminotransferase class V domain-containing protein</fullName>
    </recommendedName>
</protein>
<evidence type="ECO:0000313" key="4">
    <source>
        <dbReference type="Proteomes" id="UP000011087"/>
    </source>
</evidence>
<proteinExistence type="predicted"/>
<dbReference type="OrthoDB" id="416253at2759"/>
<dbReference type="HOGENOM" id="CLU_036434_0_0_1"/>
<dbReference type="OMA" id="MCCFRDA"/>
<dbReference type="GO" id="GO:0008483">
    <property type="term" value="F:transaminase activity"/>
    <property type="evidence" value="ECO:0007669"/>
    <property type="project" value="TreeGrafter"/>
</dbReference>
<evidence type="ECO:0000313" key="3">
    <source>
        <dbReference type="EnsemblProtists" id="EKX32168"/>
    </source>
</evidence>
<dbReference type="PANTHER" id="PTHR30244">
    <property type="entry name" value="TRANSAMINASE"/>
    <property type="match status" value="1"/>
</dbReference>
<dbReference type="Gene3D" id="3.90.1150.10">
    <property type="entry name" value="Aspartate Aminotransferase, domain 1"/>
    <property type="match status" value="1"/>
</dbReference>
<dbReference type="InterPro" id="IPR000653">
    <property type="entry name" value="DegT/StrS_aminotransferase"/>
</dbReference>
<reference evidence="3" key="3">
    <citation type="submission" date="2016-03" db="UniProtKB">
        <authorList>
            <consortium name="EnsemblProtists"/>
        </authorList>
    </citation>
    <scope>IDENTIFICATION</scope>
</reference>
<evidence type="ECO:0000313" key="2">
    <source>
        <dbReference type="EMBL" id="EKX32168.1"/>
    </source>
</evidence>
<dbReference type="InterPro" id="IPR015424">
    <property type="entry name" value="PyrdxlP-dep_Trfase"/>
</dbReference>
<evidence type="ECO:0000256" key="1">
    <source>
        <dbReference type="SAM" id="MobiDB-lite"/>
    </source>
</evidence>
<dbReference type="PaxDb" id="55529-EKX32168"/>
<dbReference type="PANTHER" id="PTHR30244:SF34">
    <property type="entry name" value="DTDP-4-AMINO-4,6-DIDEOXYGALACTOSE TRANSAMINASE"/>
    <property type="match status" value="1"/>
</dbReference>
<feature type="compositionally biased region" description="Basic and acidic residues" evidence="1">
    <location>
        <begin position="410"/>
        <end position="424"/>
    </location>
</feature>
<dbReference type="Proteomes" id="UP000011087">
    <property type="component" value="Unassembled WGS sequence"/>
</dbReference>
<accession>L1I7D6</accession>
<sequence length="489" mass="56085">MSFKLTVTSDLPSPPVRLTTLGMIPERFRQYCALQIHAGPGDAFFGMRACLSWQETKRQEVEEAIVNLWGGANHSIPLLSVRSGLHLLLQTLSLPRGSEVLISALNIPDIPAILELHGLVCIPVDLSINTLHVDMQQLRSAVTSRSRMIFIAHVYGARNDMTEIVRIAREHGLFLVEDCAEALDSSQYQGHPDVDVSLFSFGPIKYATAFQGAIMKVKEEELCRRLRKQHARWSGQRTVSYFFRCLKFFILTCLQRPFPLWLIIFILRLLGVDHQRLFVGLVRSFGRHVSPHHLLRKVARRPCLALLRSMLVRMERHLNGGNQDNRTCGMKMVKLLQPLVGSNILLPGLDASSHSFWIFPILVKNPRSLVTKLQADGIDASTGSTQITLVKRTRRRRTKGEEEEARSRRRGEEEVEKGARRREGGEEEEEEEEEEERLPCVKWMMEHIIFLPVSRYESHERLKRIASRVMEHVRPEAMATMSDLRPWRR</sequence>
<reference evidence="2 4" key="1">
    <citation type="journal article" date="2012" name="Nature">
        <title>Algal genomes reveal evolutionary mosaicism and the fate of nucleomorphs.</title>
        <authorList>
            <consortium name="DOE Joint Genome Institute"/>
            <person name="Curtis B.A."/>
            <person name="Tanifuji G."/>
            <person name="Burki F."/>
            <person name="Gruber A."/>
            <person name="Irimia M."/>
            <person name="Maruyama S."/>
            <person name="Arias M.C."/>
            <person name="Ball S.G."/>
            <person name="Gile G.H."/>
            <person name="Hirakawa Y."/>
            <person name="Hopkins J.F."/>
            <person name="Kuo A."/>
            <person name="Rensing S.A."/>
            <person name="Schmutz J."/>
            <person name="Symeonidi A."/>
            <person name="Elias M."/>
            <person name="Eveleigh R.J."/>
            <person name="Herman E.K."/>
            <person name="Klute M.J."/>
            <person name="Nakayama T."/>
            <person name="Obornik M."/>
            <person name="Reyes-Prieto A."/>
            <person name="Armbrust E.V."/>
            <person name="Aves S.J."/>
            <person name="Beiko R.G."/>
            <person name="Coutinho P."/>
            <person name="Dacks J.B."/>
            <person name="Durnford D.G."/>
            <person name="Fast N.M."/>
            <person name="Green B.R."/>
            <person name="Grisdale C.J."/>
            <person name="Hempel F."/>
            <person name="Henrissat B."/>
            <person name="Hoppner M.P."/>
            <person name="Ishida K."/>
            <person name="Kim E."/>
            <person name="Koreny L."/>
            <person name="Kroth P.G."/>
            <person name="Liu Y."/>
            <person name="Malik S.B."/>
            <person name="Maier U.G."/>
            <person name="McRose D."/>
            <person name="Mock T."/>
            <person name="Neilson J.A."/>
            <person name="Onodera N.T."/>
            <person name="Poole A.M."/>
            <person name="Pritham E.J."/>
            <person name="Richards T.A."/>
            <person name="Rocap G."/>
            <person name="Roy S.W."/>
            <person name="Sarai C."/>
            <person name="Schaack S."/>
            <person name="Shirato S."/>
            <person name="Slamovits C.H."/>
            <person name="Spencer D.F."/>
            <person name="Suzuki S."/>
            <person name="Worden A.Z."/>
            <person name="Zauner S."/>
            <person name="Barry K."/>
            <person name="Bell C."/>
            <person name="Bharti A.K."/>
            <person name="Crow J.A."/>
            <person name="Grimwood J."/>
            <person name="Kramer R."/>
            <person name="Lindquist E."/>
            <person name="Lucas S."/>
            <person name="Salamov A."/>
            <person name="McFadden G.I."/>
            <person name="Lane C.E."/>
            <person name="Keeling P.J."/>
            <person name="Gray M.W."/>
            <person name="Grigoriev I.V."/>
            <person name="Archibald J.M."/>
        </authorList>
    </citation>
    <scope>NUCLEOTIDE SEQUENCE</scope>
    <source>
        <strain evidence="2 4">CCMP2712</strain>
    </source>
</reference>